<comment type="caution">
    <text evidence="2">The sequence shown here is derived from an EMBL/GenBank/DDBJ whole genome shotgun (WGS) entry which is preliminary data.</text>
</comment>
<organism evidence="2 3">
    <name type="scientific">Ideonella dechloratans</name>
    <dbReference type="NCBI Taxonomy" id="36863"/>
    <lineage>
        <taxon>Bacteria</taxon>
        <taxon>Pseudomonadati</taxon>
        <taxon>Pseudomonadota</taxon>
        <taxon>Betaproteobacteria</taxon>
        <taxon>Burkholderiales</taxon>
        <taxon>Sphaerotilaceae</taxon>
        <taxon>Ideonella</taxon>
    </lineage>
</organism>
<sequence>MPLLMPKPTMKSHPTLLSRPLAATLPVALLALLSACGGGGNELGGDETLTLSQAEVSVTAIGTCYAGNGPTVYVYGGRPPYTLYNSLPDGMALSSAQVSESGGSFTIQFKGVCMASMPITVSDDMGRITSVLVTSVMEEDTSTTPVPTTPDPTTPVPTTASRAGGR</sequence>
<protein>
    <submittedName>
        <fullName evidence="2">Uncharacterized protein</fullName>
    </submittedName>
</protein>
<dbReference type="OrthoDB" id="9156537at2"/>
<evidence type="ECO:0000256" key="1">
    <source>
        <dbReference type="SAM" id="MobiDB-lite"/>
    </source>
</evidence>
<dbReference type="Proteomes" id="UP000430120">
    <property type="component" value="Unassembled WGS sequence"/>
</dbReference>
<name>A0A643FFN6_IDEDE</name>
<reference evidence="2 3" key="1">
    <citation type="submission" date="2019-09" db="EMBL/GenBank/DDBJ databases">
        <title>Draft genome sequences of 48 bacterial type strains from the CCUG.</title>
        <authorList>
            <person name="Tunovic T."/>
            <person name="Pineiro-Iglesias B."/>
            <person name="Unosson C."/>
            <person name="Inganas E."/>
            <person name="Ohlen M."/>
            <person name="Cardew S."/>
            <person name="Jensie-Markopoulos S."/>
            <person name="Salva-Serra F."/>
            <person name="Jaen-Luchoro D."/>
            <person name="Karlsson R."/>
            <person name="Svensson-Stadler L."/>
            <person name="Chun J."/>
            <person name="Moore E."/>
        </authorList>
    </citation>
    <scope>NUCLEOTIDE SEQUENCE [LARGE SCALE GENOMIC DNA]</scope>
    <source>
        <strain evidence="2 3">CCUG 30977</strain>
    </source>
</reference>
<dbReference type="EMBL" id="VZPB01000005">
    <property type="protein sequence ID" value="KAB0584598.1"/>
    <property type="molecule type" value="Genomic_DNA"/>
</dbReference>
<gene>
    <name evidence="2" type="ORF">F7Q92_03555</name>
</gene>
<proteinExistence type="predicted"/>
<evidence type="ECO:0000313" key="2">
    <source>
        <dbReference type="EMBL" id="KAB0584598.1"/>
    </source>
</evidence>
<feature type="region of interest" description="Disordered" evidence="1">
    <location>
        <begin position="138"/>
        <end position="166"/>
    </location>
</feature>
<dbReference type="AlphaFoldDB" id="A0A643FFN6"/>
<evidence type="ECO:0000313" key="3">
    <source>
        <dbReference type="Proteomes" id="UP000430120"/>
    </source>
</evidence>
<keyword evidence="3" id="KW-1185">Reference proteome</keyword>
<accession>A0A643FFN6</accession>
<dbReference type="RefSeq" id="WP_151122544.1">
    <property type="nucleotide sequence ID" value="NZ_CP088081.1"/>
</dbReference>